<name>I3UTY1_PSEPU</name>
<accession>I3UTY1</accession>
<keyword evidence="1" id="KW-0472">Membrane</keyword>
<keyword evidence="1" id="KW-0812">Transmembrane</keyword>
<protein>
    <submittedName>
        <fullName evidence="2">Uncharacterized protein</fullName>
    </submittedName>
</protein>
<keyword evidence="1" id="KW-1133">Transmembrane helix</keyword>
<dbReference type="Proteomes" id="UP000005268">
    <property type="component" value="Chromosome"/>
</dbReference>
<gene>
    <name evidence="2" type="ORF">YSA_04039</name>
</gene>
<dbReference type="AlphaFoldDB" id="I3UTY1"/>
<organism evidence="2 3">
    <name type="scientific">Pseudomonas putida ND6</name>
    <dbReference type="NCBI Taxonomy" id="231023"/>
    <lineage>
        <taxon>Bacteria</taxon>
        <taxon>Pseudomonadati</taxon>
        <taxon>Pseudomonadota</taxon>
        <taxon>Gammaproteobacteria</taxon>
        <taxon>Pseudomonadales</taxon>
        <taxon>Pseudomonadaceae</taxon>
        <taxon>Pseudomonas</taxon>
    </lineage>
</organism>
<dbReference type="EMBL" id="CP003588">
    <property type="protein sequence ID" value="AFK68952.1"/>
    <property type="molecule type" value="Genomic_DNA"/>
</dbReference>
<sequence>MCIPVMSEHEGSPLSFMWLLVFGPVAAILAAHLRRPK</sequence>
<reference evidence="2 3" key="1">
    <citation type="journal article" date="2012" name="J. Bacteriol.">
        <title>Complete Genome Sequence of the Naphthalene-Degrading Pseudomonas putida Strain ND6.</title>
        <authorList>
            <person name="Li S."/>
            <person name="Zhao H."/>
            <person name="Li Y."/>
            <person name="Niu S."/>
            <person name="Cai B."/>
        </authorList>
    </citation>
    <scope>NUCLEOTIDE SEQUENCE [LARGE SCALE GENOMIC DNA]</scope>
    <source>
        <strain evidence="2 3">ND6</strain>
    </source>
</reference>
<dbReference type="HOGENOM" id="CLU_3347477_0_0_6"/>
<evidence type="ECO:0000256" key="1">
    <source>
        <dbReference type="SAM" id="Phobius"/>
    </source>
</evidence>
<evidence type="ECO:0000313" key="2">
    <source>
        <dbReference type="EMBL" id="AFK68952.1"/>
    </source>
</evidence>
<dbReference type="KEGG" id="ppi:YSA_04039"/>
<proteinExistence type="predicted"/>
<dbReference type="PATRIC" id="fig|231023.4.peg.1943"/>
<evidence type="ECO:0000313" key="3">
    <source>
        <dbReference type="Proteomes" id="UP000005268"/>
    </source>
</evidence>
<feature type="transmembrane region" description="Helical" evidence="1">
    <location>
        <begin position="15"/>
        <end position="33"/>
    </location>
</feature>